<name>A0A7J6WE36_THATH</name>
<comment type="caution">
    <text evidence="1">The sequence shown here is derived from an EMBL/GenBank/DDBJ whole genome shotgun (WGS) entry which is preliminary data.</text>
</comment>
<sequence>MRQVHICFYIAPWLWKSGLPSQVQGGFSISYYADTVEELLIAWPASLGTEIGRRSLAMLPYAVIWVLWRIGNDAIFNSNMASVNKICVEIKAYIWFWMTNWQGRKNFFPRLYS</sequence>
<evidence type="ECO:0000313" key="1">
    <source>
        <dbReference type="EMBL" id="KAF5194635.1"/>
    </source>
</evidence>
<reference evidence="1 2" key="1">
    <citation type="submission" date="2020-06" db="EMBL/GenBank/DDBJ databases">
        <title>Transcriptomic and genomic resources for Thalictrum thalictroides and T. hernandezii: Facilitating candidate gene discovery in an emerging model plant lineage.</title>
        <authorList>
            <person name="Arias T."/>
            <person name="Riano-Pachon D.M."/>
            <person name="Di Stilio V.S."/>
        </authorList>
    </citation>
    <scope>NUCLEOTIDE SEQUENCE [LARGE SCALE GENOMIC DNA]</scope>
    <source>
        <strain evidence="2">cv. WT478/WT964</strain>
        <tissue evidence="1">Leaves</tissue>
    </source>
</reference>
<gene>
    <name evidence="1" type="ORF">FRX31_015780</name>
</gene>
<accession>A0A7J6WE36</accession>
<evidence type="ECO:0000313" key="2">
    <source>
        <dbReference type="Proteomes" id="UP000554482"/>
    </source>
</evidence>
<protein>
    <submittedName>
        <fullName evidence="1">Uncharacterized protein</fullName>
    </submittedName>
</protein>
<keyword evidence="2" id="KW-1185">Reference proteome</keyword>
<dbReference type="EMBL" id="JABWDY010018449">
    <property type="protein sequence ID" value="KAF5194635.1"/>
    <property type="molecule type" value="Genomic_DNA"/>
</dbReference>
<organism evidence="1 2">
    <name type="scientific">Thalictrum thalictroides</name>
    <name type="common">Rue-anemone</name>
    <name type="synonym">Anemone thalictroides</name>
    <dbReference type="NCBI Taxonomy" id="46969"/>
    <lineage>
        <taxon>Eukaryota</taxon>
        <taxon>Viridiplantae</taxon>
        <taxon>Streptophyta</taxon>
        <taxon>Embryophyta</taxon>
        <taxon>Tracheophyta</taxon>
        <taxon>Spermatophyta</taxon>
        <taxon>Magnoliopsida</taxon>
        <taxon>Ranunculales</taxon>
        <taxon>Ranunculaceae</taxon>
        <taxon>Thalictroideae</taxon>
        <taxon>Thalictrum</taxon>
    </lineage>
</organism>
<proteinExistence type="predicted"/>
<dbReference type="AlphaFoldDB" id="A0A7J6WE36"/>
<dbReference type="Proteomes" id="UP000554482">
    <property type="component" value="Unassembled WGS sequence"/>
</dbReference>